<evidence type="ECO:0000259" key="3">
    <source>
        <dbReference type="PROSITE" id="PS50894"/>
    </source>
</evidence>
<dbReference type="Gene3D" id="1.20.120.160">
    <property type="entry name" value="HPT domain"/>
    <property type="match status" value="1"/>
</dbReference>
<evidence type="ECO:0000256" key="1">
    <source>
        <dbReference type="PROSITE-ProRule" id="PRU00110"/>
    </source>
</evidence>
<dbReference type="InterPro" id="IPR036641">
    <property type="entry name" value="HPT_dom_sf"/>
</dbReference>
<dbReference type="GO" id="GO:0005737">
    <property type="term" value="C:cytoplasm"/>
    <property type="evidence" value="ECO:0007669"/>
    <property type="project" value="TreeGrafter"/>
</dbReference>
<protein>
    <submittedName>
        <fullName evidence="4">Histidine-phosphotransfer domain HPT domain-containing protein</fullName>
    </submittedName>
</protein>
<feature type="compositionally biased region" description="Pro residues" evidence="2">
    <location>
        <begin position="34"/>
        <end position="47"/>
    </location>
</feature>
<dbReference type="GO" id="GO:0000160">
    <property type="term" value="P:phosphorelay signal transduction system"/>
    <property type="evidence" value="ECO:0007669"/>
    <property type="project" value="InterPro"/>
</dbReference>
<comment type="caution">
    <text evidence="4">The sequence shown here is derived from an EMBL/GenBank/DDBJ whole genome shotgun (WGS) entry which is preliminary data.</text>
</comment>
<feature type="region of interest" description="Disordered" evidence="2">
    <location>
        <begin position="1"/>
        <end position="53"/>
    </location>
</feature>
<proteinExistence type="predicted"/>
<dbReference type="InterPro" id="IPR008207">
    <property type="entry name" value="Sig_transdc_His_kin_Hpt_dom"/>
</dbReference>
<dbReference type="Pfam" id="PF01627">
    <property type="entry name" value="Hpt"/>
    <property type="match status" value="1"/>
</dbReference>
<evidence type="ECO:0000256" key="2">
    <source>
        <dbReference type="SAM" id="MobiDB-lite"/>
    </source>
</evidence>
<reference evidence="4" key="1">
    <citation type="submission" date="2023-03" db="EMBL/GenBank/DDBJ databases">
        <title>Massive genome expansion in bonnet fungi (Mycena s.s.) driven by repeated elements and novel gene families across ecological guilds.</title>
        <authorList>
            <consortium name="Lawrence Berkeley National Laboratory"/>
            <person name="Harder C.B."/>
            <person name="Miyauchi S."/>
            <person name="Viragh M."/>
            <person name="Kuo A."/>
            <person name="Thoen E."/>
            <person name="Andreopoulos B."/>
            <person name="Lu D."/>
            <person name="Skrede I."/>
            <person name="Drula E."/>
            <person name="Henrissat B."/>
            <person name="Morin E."/>
            <person name="Kohler A."/>
            <person name="Barry K."/>
            <person name="LaButti K."/>
            <person name="Morin E."/>
            <person name="Salamov A."/>
            <person name="Lipzen A."/>
            <person name="Mereny Z."/>
            <person name="Hegedus B."/>
            <person name="Baldrian P."/>
            <person name="Stursova M."/>
            <person name="Weitz H."/>
            <person name="Taylor A."/>
            <person name="Grigoriev I.V."/>
            <person name="Nagy L.G."/>
            <person name="Martin F."/>
            <person name="Kauserud H."/>
        </authorList>
    </citation>
    <scope>NUCLEOTIDE SEQUENCE</scope>
    <source>
        <strain evidence="4">9144</strain>
    </source>
</reference>
<keyword evidence="5" id="KW-1185">Reference proteome</keyword>
<organism evidence="4 5">
    <name type="scientific">Mycena pura</name>
    <dbReference type="NCBI Taxonomy" id="153505"/>
    <lineage>
        <taxon>Eukaryota</taxon>
        <taxon>Fungi</taxon>
        <taxon>Dikarya</taxon>
        <taxon>Basidiomycota</taxon>
        <taxon>Agaricomycotina</taxon>
        <taxon>Agaricomycetes</taxon>
        <taxon>Agaricomycetidae</taxon>
        <taxon>Agaricales</taxon>
        <taxon>Marasmiineae</taxon>
        <taxon>Mycenaceae</taxon>
        <taxon>Mycena</taxon>
    </lineage>
</organism>
<dbReference type="GO" id="GO:0005634">
    <property type="term" value="C:nucleus"/>
    <property type="evidence" value="ECO:0007669"/>
    <property type="project" value="TreeGrafter"/>
</dbReference>
<dbReference type="CDD" id="cd00088">
    <property type="entry name" value="HPT"/>
    <property type="match status" value="1"/>
</dbReference>
<dbReference type="SUPFAM" id="SSF47226">
    <property type="entry name" value="Histidine-containing phosphotransfer domain, HPT domain"/>
    <property type="match status" value="1"/>
</dbReference>
<sequence length="204" mass="21793">MPEADPQDKAPSPASDAKSTKPDPDPPVSDDDPTPVPDSPVSAPPPPDSEHVHSQPIDMVIFNQILELDDDGTHDFSKDMVSEYFLQAAQTFTNMDKALADKELHDLSSLGHFLKGSSAALGLRHVQAACEKMQLYGDLRADETAAAGTLTEPDALARIEVLLPEAKAEYAEAKRWLEKFYAADLAQDDDAAAAAAAATEAPKA</sequence>
<name>A0AAD6V538_9AGAR</name>
<dbReference type="Proteomes" id="UP001219525">
    <property type="component" value="Unassembled WGS sequence"/>
</dbReference>
<dbReference type="GO" id="GO:0043424">
    <property type="term" value="F:protein histidine kinase binding"/>
    <property type="evidence" value="ECO:0007669"/>
    <property type="project" value="InterPro"/>
</dbReference>
<feature type="domain" description="HPt" evidence="3">
    <location>
        <begin position="73"/>
        <end position="176"/>
    </location>
</feature>
<feature type="modified residue" description="Phosphohistidine" evidence="1">
    <location>
        <position position="112"/>
    </location>
</feature>
<accession>A0AAD6V538</accession>
<keyword evidence="1" id="KW-0597">Phosphoprotein</keyword>
<dbReference type="SMART" id="SM00073">
    <property type="entry name" value="HPT"/>
    <property type="match status" value="1"/>
</dbReference>
<dbReference type="PROSITE" id="PS50894">
    <property type="entry name" value="HPT"/>
    <property type="match status" value="1"/>
</dbReference>
<dbReference type="PANTHER" id="PTHR28242:SF52">
    <property type="entry name" value="PHOSPHORELAY INTERMEDIATE PROTEIN YPD1"/>
    <property type="match status" value="1"/>
</dbReference>
<evidence type="ECO:0000313" key="5">
    <source>
        <dbReference type="Proteomes" id="UP001219525"/>
    </source>
</evidence>
<dbReference type="PANTHER" id="PTHR28242">
    <property type="entry name" value="PHOSPHORELAY INTERMEDIATE PROTEIN YPD1"/>
    <property type="match status" value="1"/>
</dbReference>
<dbReference type="EMBL" id="JARJCW010000053">
    <property type="protein sequence ID" value="KAJ7202797.1"/>
    <property type="molecule type" value="Genomic_DNA"/>
</dbReference>
<gene>
    <name evidence="4" type="ORF">GGX14DRAFT_699079</name>
</gene>
<evidence type="ECO:0000313" key="4">
    <source>
        <dbReference type="EMBL" id="KAJ7202797.1"/>
    </source>
</evidence>
<dbReference type="InterPro" id="IPR045871">
    <property type="entry name" value="AHP1-5/YPD1"/>
</dbReference>
<dbReference type="GO" id="GO:0009927">
    <property type="term" value="F:histidine phosphotransfer kinase activity"/>
    <property type="evidence" value="ECO:0007669"/>
    <property type="project" value="InterPro"/>
</dbReference>
<dbReference type="AlphaFoldDB" id="A0AAD6V538"/>